<evidence type="ECO:0000313" key="4">
    <source>
        <dbReference type="EMBL" id="CAL1701743.1"/>
    </source>
</evidence>
<gene>
    <name evidence="4" type="ORF">GFSPODELE1_LOCUS3733</name>
</gene>
<evidence type="ECO:0000313" key="5">
    <source>
        <dbReference type="Proteomes" id="UP001497453"/>
    </source>
</evidence>
<sequence length="338" mass="38066">MRPEAYKDTTTGRGLKYHYYAVPAKEPKPTIIFCHGFPSTSQDWRLIVPHFEQQGYGIIVPDMLGFGGTDKPTDPSFYRATLIAKDIVDILNAEKIDKVIGVGHDWGAFILARLANVAPERFYAYAFFAVSYTLPDPNFNIQDALKFTKQHFGYELFGYWMALSEEGSEKLLEQHWDTCFGLIWPHDPELWKTHMAPLGVLKSTLLSDQRFPLPSYLTEDDKKTMSDVLLKGGMAGPVCYYKVRVNGQSSYDDSTIPKDRCIPPASSPIFFGAALKDYVCIAEAGKQTLTSPAFKDHKVTIRDFDADHWLILSVPDEINRELGAWIESVSATIPNAHL</sequence>
<name>A0ABP1D429_9APHY</name>
<dbReference type="InterPro" id="IPR000073">
    <property type="entry name" value="AB_hydrolase_1"/>
</dbReference>
<evidence type="ECO:0000256" key="1">
    <source>
        <dbReference type="ARBA" id="ARBA00022801"/>
    </source>
</evidence>
<keyword evidence="1" id="KW-0378">Hydrolase</keyword>
<dbReference type="Gene3D" id="3.40.50.1820">
    <property type="entry name" value="alpha/beta hydrolase"/>
    <property type="match status" value="1"/>
</dbReference>
<dbReference type="EMBL" id="OZ037945">
    <property type="protein sequence ID" value="CAL1701743.1"/>
    <property type="molecule type" value="Genomic_DNA"/>
</dbReference>
<proteinExistence type="inferred from homology"/>
<feature type="domain" description="AB hydrolase-1" evidence="3">
    <location>
        <begin position="29"/>
        <end position="148"/>
    </location>
</feature>
<dbReference type="Pfam" id="PF00561">
    <property type="entry name" value="Abhydrolase_1"/>
    <property type="match status" value="1"/>
</dbReference>
<dbReference type="SUPFAM" id="SSF53474">
    <property type="entry name" value="alpha/beta-Hydrolases"/>
    <property type="match status" value="1"/>
</dbReference>
<protein>
    <recommendedName>
        <fullName evidence="3">AB hydrolase-1 domain-containing protein</fullName>
    </recommendedName>
</protein>
<dbReference type="PRINTS" id="PR00412">
    <property type="entry name" value="EPOXHYDRLASE"/>
</dbReference>
<accession>A0ABP1D429</accession>
<evidence type="ECO:0000256" key="2">
    <source>
        <dbReference type="ARBA" id="ARBA00038334"/>
    </source>
</evidence>
<organism evidence="4 5">
    <name type="scientific">Somion occarium</name>
    <dbReference type="NCBI Taxonomy" id="3059160"/>
    <lineage>
        <taxon>Eukaryota</taxon>
        <taxon>Fungi</taxon>
        <taxon>Dikarya</taxon>
        <taxon>Basidiomycota</taxon>
        <taxon>Agaricomycotina</taxon>
        <taxon>Agaricomycetes</taxon>
        <taxon>Polyporales</taxon>
        <taxon>Cerrenaceae</taxon>
        <taxon>Somion</taxon>
    </lineage>
</organism>
<keyword evidence="5" id="KW-1185">Reference proteome</keyword>
<dbReference type="InterPro" id="IPR029058">
    <property type="entry name" value="AB_hydrolase_fold"/>
</dbReference>
<dbReference type="InterPro" id="IPR000639">
    <property type="entry name" value="Epox_hydrolase-like"/>
</dbReference>
<dbReference type="PANTHER" id="PTHR43329">
    <property type="entry name" value="EPOXIDE HYDROLASE"/>
    <property type="match status" value="1"/>
</dbReference>
<comment type="similarity">
    <text evidence="2">Belongs to the AB hydrolase superfamily. Epoxide hydrolase family.</text>
</comment>
<reference evidence="5" key="1">
    <citation type="submission" date="2024-04" db="EMBL/GenBank/DDBJ databases">
        <authorList>
            <person name="Shaw F."/>
            <person name="Minotto A."/>
        </authorList>
    </citation>
    <scope>NUCLEOTIDE SEQUENCE [LARGE SCALE GENOMIC DNA]</scope>
</reference>
<dbReference type="Proteomes" id="UP001497453">
    <property type="component" value="Chromosome 2"/>
</dbReference>
<evidence type="ECO:0000259" key="3">
    <source>
        <dbReference type="Pfam" id="PF00561"/>
    </source>
</evidence>